<gene>
    <name evidence="1" type="ORF">S03H2_60542</name>
</gene>
<sequence>MSQKLIELENIFKNGDETTWPLTTWSGANPGGRIWLSESELKRKTGKEKS</sequence>
<comment type="caution">
    <text evidence="1">The sequence shown here is derived from an EMBL/GenBank/DDBJ whole genome shotgun (WGS) entry which is preliminary data.</text>
</comment>
<accession>X1KH57</accession>
<dbReference type="AlphaFoldDB" id="X1KH57"/>
<dbReference type="EMBL" id="BARU01039018">
    <property type="protein sequence ID" value="GAH89459.1"/>
    <property type="molecule type" value="Genomic_DNA"/>
</dbReference>
<reference evidence="1" key="1">
    <citation type="journal article" date="2014" name="Front. Microbiol.">
        <title>High frequency of phylogenetically diverse reductive dehalogenase-homologous genes in deep subseafloor sedimentary metagenomes.</title>
        <authorList>
            <person name="Kawai M."/>
            <person name="Futagami T."/>
            <person name="Toyoda A."/>
            <person name="Takaki Y."/>
            <person name="Nishi S."/>
            <person name="Hori S."/>
            <person name="Arai W."/>
            <person name="Tsubouchi T."/>
            <person name="Morono Y."/>
            <person name="Uchiyama I."/>
            <person name="Ito T."/>
            <person name="Fujiyama A."/>
            <person name="Inagaki F."/>
            <person name="Takami H."/>
        </authorList>
    </citation>
    <scope>NUCLEOTIDE SEQUENCE</scope>
    <source>
        <strain evidence="1">Expedition CK06-06</strain>
    </source>
</reference>
<evidence type="ECO:0000313" key="1">
    <source>
        <dbReference type="EMBL" id="GAH89459.1"/>
    </source>
</evidence>
<proteinExistence type="predicted"/>
<name>X1KH57_9ZZZZ</name>
<organism evidence="1">
    <name type="scientific">marine sediment metagenome</name>
    <dbReference type="NCBI Taxonomy" id="412755"/>
    <lineage>
        <taxon>unclassified sequences</taxon>
        <taxon>metagenomes</taxon>
        <taxon>ecological metagenomes</taxon>
    </lineage>
</organism>
<protein>
    <submittedName>
        <fullName evidence="1">Uncharacterized protein</fullName>
    </submittedName>
</protein>